<organism evidence="7 8">
    <name type="scientific">Hondaea fermentalgiana</name>
    <dbReference type="NCBI Taxonomy" id="2315210"/>
    <lineage>
        <taxon>Eukaryota</taxon>
        <taxon>Sar</taxon>
        <taxon>Stramenopiles</taxon>
        <taxon>Bigyra</taxon>
        <taxon>Labyrinthulomycetes</taxon>
        <taxon>Thraustochytrida</taxon>
        <taxon>Thraustochytriidae</taxon>
        <taxon>Hondaea</taxon>
    </lineage>
</organism>
<feature type="compositionally biased region" description="Polar residues" evidence="5">
    <location>
        <begin position="65"/>
        <end position="76"/>
    </location>
</feature>
<dbReference type="Gene3D" id="3.40.50.970">
    <property type="match status" value="1"/>
</dbReference>
<dbReference type="Pfam" id="PF01855">
    <property type="entry name" value="POR_N"/>
    <property type="match status" value="1"/>
</dbReference>
<dbReference type="GO" id="GO:0005829">
    <property type="term" value="C:cytosol"/>
    <property type="evidence" value="ECO:0007669"/>
    <property type="project" value="TreeGrafter"/>
</dbReference>
<dbReference type="PANTHER" id="PTHR19384:SF109">
    <property type="entry name" value="SULFITE REDUCTASE [NADPH] FLAVOPROTEIN COMPONENT"/>
    <property type="match status" value="1"/>
</dbReference>
<dbReference type="GO" id="GO:0050660">
    <property type="term" value="F:flavin adenine dinucleotide binding"/>
    <property type="evidence" value="ECO:0007669"/>
    <property type="project" value="TreeGrafter"/>
</dbReference>
<dbReference type="InterPro" id="IPR029061">
    <property type="entry name" value="THDP-binding"/>
</dbReference>
<dbReference type="InterPro" id="IPR001433">
    <property type="entry name" value="OxRdtase_FAD/NAD-bd"/>
</dbReference>
<name>A0A2R5H0H9_9STRA</name>
<feature type="region of interest" description="Disordered" evidence="5">
    <location>
        <begin position="32"/>
        <end position="136"/>
    </location>
</feature>
<dbReference type="SUPFAM" id="SSF52518">
    <property type="entry name" value="Thiamin diphosphate-binding fold (THDP-binding)"/>
    <property type="match status" value="1"/>
</dbReference>
<keyword evidence="4" id="KW-0560">Oxidoreductase</keyword>
<evidence type="ECO:0000256" key="2">
    <source>
        <dbReference type="ARBA" id="ARBA00022630"/>
    </source>
</evidence>
<dbReference type="InterPro" id="IPR017927">
    <property type="entry name" value="FAD-bd_FR_type"/>
</dbReference>
<comment type="cofactor">
    <cofactor evidence="1">
        <name>FAD</name>
        <dbReference type="ChEBI" id="CHEBI:57692"/>
    </cofactor>
</comment>
<keyword evidence="2" id="KW-0285">Flavoprotein</keyword>
<dbReference type="InterPro" id="IPR003097">
    <property type="entry name" value="CysJ-like_FAD-binding"/>
</dbReference>
<keyword evidence="3" id="KW-0274">FAD</keyword>
<feature type="compositionally biased region" description="Basic and acidic residues" evidence="5">
    <location>
        <begin position="95"/>
        <end position="109"/>
    </location>
</feature>
<dbReference type="OrthoDB" id="1856718at2759"/>
<dbReference type="GO" id="GO:0010181">
    <property type="term" value="F:FMN binding"/>
    <property type="evidence" value="ECO:0007669"/>
    <property type="project" value="TreeGrafter"/>
</dbReference>
<evidence type="ECO:0000313" key="7">
    <source>
        <dbReference type="EMBL" id="GBG34563.1"/>
    </source>
</evidence>
<evidence type="ECO:0000256" key="5">
    <source>
        <dbReference type="SAM" id="MobiDB-lite"/>
    </source>
</evidence>
<dbReference type="Proteomes" id="UP000241890">
    <property type="component" value="Unassembled WGS sequence"/>
</dbReference>
<evidence type="ECO:0000313" key="8">
    <source>
        <dbReference type="Proteomes" id="UP000241890"/>
    </source>
</evidence>
<sequence>MGKGQGEMEGILQLAGGILFGGFALYKMTKEDKKAAGAKSSSDAKAPLVSVDQKPAVKVPAVLASGNNATPQNQDDLPSWVSRKAAPEQAAAPKATEEAKKQTVDDDLRSSVSSASDDSEEYIPSWMSRKDPKTRPEEVSGVVIPAPNASTLESTSQNYAGGASQVTSVNHAVARVAQARSDVVFVYPAAGTSYLGSTLDKTAGEAQILEMETRPGAGAAVAGAAAGGSRVTILATSASVKAMLPSLFDMAAKSLPVVIHVAALAVGDTDLAVGQDLTEVMTARDTGVVMLASATAEETQETALAAHALAEARGKPVLHFFDGARSLQQLTPVRLAPPSILAAPAQPAALAQPAAFEYSGSKTAEAVIVTMGAPSAVVEEAVSARSGHHADLAGVLRVRMLRPWSVSDLVSALPASTRRICVVDQAGALAPLFEEVAASIHSEAWTSTRPLPLLLSVRLPALVDGFTPAMAHTILNNVLSARPQMSLGAELVHASVNIDQARPAGTGRAIVALAAGGEGAASQIRAAATALASQTSSQVLVTEDPYAGDEGIVRAEIRVGGAARRLAESYAVQEADVVVLEQRALQGAGLLAAELLRDNGVVVVLPDASRRGQDQLSAHIELPAEVRNELSRKSARLVTVDAYAFLRDAAERSAEPVPVATLHAAEKWMALVAALYQCEGPERFSAQLVGQLRGALQGSARSALGSALGDALVTGVSRVEGYLTDNGAALREVSFGGPHAYMPRMQTVGNGGLHIDAVEASSFGSSQFGAMSPIPHARGAVRDANLHFVPRFKVAAPEESKAARVGAPEEITRLPRHQAALPLIFPSAYSKTDAIKPASREKAYQVRLTRKDRLTPAEYSRDIFHLEFDISDTDIQYRIGDALGVYPENDEAEVDAFIREYGLDPEEFVSFPSRDGKVEIKSVRNILISELDIFGKPAKRFYCALAGFASSRYEHLKLMHTGTDDSEAFKLGTYETVRFADLLLQYKSAKLTIADLIATVPRIVARHYSIASSQKLHPTSVHLLVVAVDWVTPSGKKRYGAATRFLNSLDASKQPRVTVDVISSVLRLPETHDSALILTGLGTGLAPFRAFVQERKWLKEQGHAVGPIRLYFGARHRKEEYLYGDEWDAYQAEGLVDLCLAFSRDQPEKIYVQTRMNEDKLVLRDLLANHDAHAYMCGPVWPVPDVSNALGVAMSATDEADLEAVEKLKKAGRYLLEVY</sequence>
<dbReference type="InParanoid" id="A0A2R5H0H9"/>
<dbReference type="InterPro" id="IPR017938">
    <property type="entry name" value="Riboflavin_synthase-like_b-brl"/>
</dbReference>
<accession>A0A2R5H0H9</accession>
<dbReference type="InterPro" id="IPR009014">
    <property type="entry name" value="Transketo_C/PFOR_II"/>
</dbReference>
<comment type="caution">
    <text evidence="7">The sequence shown here is derived from an EMBL/GenBank/DDBJ whole genome shotgun (WGS) entry which is preliminary data.</text>
</comment>
<reference evidence="7 8" key="1">
    <citation type="submission" date="2017-12" db="EMBL/GenBank/DDBJ databases">
        <title>Sequencing, de novo assembly and annotation of complete genome of a new Thraustochytrid species, strain FCC1311.</title>
        <authorList>
            <person name="Sedici K."/>
            <person name="Godart F."/>
            <person name="Aiese Cigliano R."/>
            <person name="Sanseverino W."/>
            <person name="Barakat M."/>
            <person name="Ortet P."/>
            <person name="Marechal E."/>
            <person name="Cagnac O."/>
            <person name="Amato A."/>
        </authorList>
    </citation>
    <scope>NUCLEOTIDE SEQUENCE [LARGE SCALE GENOMIC DNA]</scope>
</reference>
<dbReference type="PRINTS" id="PR00371">
    <property type="entry name" value="FPNCR"/>
</dbReference>
<proteinExistence type="predicted"/>
<evidence type="ECO:0000256" key="1">
    <source>
        <dbReference type="ARBA" id="ARBA00001974"/>
    </source>
</evidence>
<evidence type="ECO:0000259" key="6">
    <source>
        <dbReference type="PROSITE" id="PS51384"/>
    </source>
</evidence>
<gene>
    <name evidence="7" type="ORF">FCC1311_107842</name>
</gene>
<dbReference type="Pfam" id="PF00175">
    <property type="entry name" value="NAD_binding_1"/>
    <property type="match status" value="1"/>
</dbReference>
<dbReference type="Pfam" id="PF17147">
    <property type="entry name" value="PFOR_II"/>
    <property type="match status" value="1"/>
</dbReference>
<dbReference type="Gene3D" id="1.20.990.10">
    <property type="entry name" value="NADPH-cytochrome p450 Reductase, Chain A, domain 3"/>
    <property type="match status" value="1"/>
</dbReference>
<feature type="domain" description="FAD-binding FR-type" evidence="6">
    <location>
        <begin position="841"/>
        <end position="1069"/>
    </location>
</feature>
<dbReference type="Pfam" id="PF00667">
    <property type="entry name" value="FAD_binding_1"/>
    <property type="match status" value="1"/>
</dbReference>
<dbReference type="AlphaFoldDB" id="A0A2R5H0H9"/>
<dbReference type="InterPro" id="IPR001709">
    <property type="entry name" value="Flavoprot_Pyr_Nucl_cyt_Rdtase"/>
</dbReference>
<dbReference type="SUPFAM" id="SSF52343">
    <property type="entry name" value="Ferredoxin reductase-like, C-terminal NADP-linked domain"/>
    <property type="match status" value="1"/>
</dbReference>
<dbReference type="InterPro" id="IPR002869">
    <property type="entry name" value="Pyrv_flavodox_OxRed_cen"/>
</dbReference>
<dbReference type="SUPFAM" id="SSF63380">
    <property type="entry name" value="Riboflavin synthase domain-like"/>
    <property type="match status" value="1"/>
</dbReference>
<dbReference type="InterPro" id="IPR033412">
    <property type="entry name" value="PFOR_II"/>
</dbReference>
<dbReference type="Gene3D" id="2.40.30.10">
    <property type="entry name" value="Translation factors"/>
    <property type="match status" value="1"/>
</dbReference>
<dbReference type="Gene3D" id="3.40.50.920">
    <property type="match status" value="1"/>
</dbReference>
<feature type="compositionally biased region" description="Low complexity" evidence="5">
    <location>
        <begin position="37"/>
        <end position="46"/>
    </location>
</feature>
<dbReference type="InterPro" id="IPR039261">
    <property type="entry name" value="FNR_nucleotide-bd"/>
</dbReference>
<dbReference type="SUPFAM" id="SSF52922">
    <property type="entry name" value="TK C-terminal domain-like"/>
    <property type="match status" value="1"/>
</dbReference>
<dbReference type="Gene3D" id="3.40.50.80">
    <property type="entry name" value="Nucleotide-binding domain of ferredoxin-NADP reductase (FNR) module"/>
    <property type="match status" value="1"/>
</dbReference>
<dbReference type="EMBL" id="BEYU01000201">
    <property type="protein sequence ID" value="GBG34563.1"/>
    <property type="molecule type" value="Genomic_DNA"/>
</dbReference>
<keyword evidence="8" id="KW-1185">Reference proteome</keyword>
<dbReference type="GO" id="GO:0004783">
    <property type="term" value="F:sulfite reductase (NADPH) activity"/>
    <property type="evidence" value="ECO:0007669"/>
    <property type="project" value="TreeGrafter"/>
</dbReference>
<dbReference type="PROSITE" id="PS51384">
    <property type="entry name" value="FAD_FR"/>
    <property type="match status" value="1"/>
</dbReference>
<dbReference type="InterPro" id="IPR023173">
    <property type="entry name" value="NADPH_Cyt_P450_Rdtase_alpha"/>
</dbReference>
<dbReference type="PANTHER" id="PTHR19384">
    <property type="entry name" value="NITRIC OXIDE SYNTHASE-RELATED"/>
    <property type="match status" value="1"/>
</dbReference>
<evidence type="ECO:0000256" key="4">
    <source>
        <dbReference type="ARBA" id="ARBA00023002"/>
    </source>
</evidence>
<evidence type="ECO:0000256" key="3">
    <source>
        <dbReference type="ARBA" id="ARBA00022827"/>
    </source>
</evidence>
<dbReference type="Gene3D" id="3.40.920.10">
    <property type="entry name" value="Pyruvate-ferredoxin oxidoreductase, PFOR, domain III"/>
    <property type="match status" value="1"/>
</dbReference>
<dbReference type="InterPro" id="IPR002880">
    <property type="entry name" value="Pyrv_Fd/Flavodoxin_OxRdtase_N"/>
</dbReference>
<protein>
    <submittedName>
        <fullName evidence="7">NADPH--cytochrome P450 reductase</fullName>
    </submittedName>
</protein>